<gene>
    <name evidence="3" type="ORF">B0T25DRAFT_592887</name>
</gene>
<keyword evidence="4" id="KW-1185">Reference proteome</keyword>
<dbReference type="AlphaFoldDB" id="A0AAJ0HC48"/>
<keyword evidence="2" id="KW-0472">Membrane</keyword>
<keyword evidence="2" id="KW-1133">Transmembrane helix</keyword>
<reference evidence="3" key="2">
    <citation type="submission" date="2023-06" db="EMBL/GenBank/DDBJ databases">
        <authorList>
            <consortium name="Lawrence Berkeley National Laboratory"/>
            <person name="Haridas S."/>
            <person name="Hensen N."/>
            <person name="Bonometti L."/>
            <person name="Westerberg I."/>
            <person name="Brannstrom I.O."/>
            <person name="Guillou S."/>
            <person name="Cros-Aarteil S."/>
            <person name="Calhoun S."/>
            <person name="Kuo A."/>
            <person name="Mondo S."/>
            <person name="Pangilinan J."/>
            <person name="Riley R."/>
            <person name="Labutti K."/>
            <person name="Andreopoulos B."/>
            <person name="Lipzen A."/>
            <person name="Chen C."/>
            <person name="Yanf M."/>
            <person name="Daum C."/>
            <person name="Ng V."/>
            <person name="Clum A."/>
            <person name="Steindorff A."/>
            <person name="Ohm R."/>
            <person name="Martin F."/>
            <person name="Silar P."/>
            <person name="Natvig D."/>
            <person name="Lalanne C."/>
            <person name="Gautier V."/>
            <person name="Ament-Velasquez S.L."/>
            <person name="Kruys A."/>
            <person name="Hutchinson M.I."/>
            <person name="Powell A.J."/>
            <person name="Barry K."/>
            <person name="Miller A.N."/>
            <person name="Grigoriev I.V."/>
            <person name="Debuchy R."/>
            <person name="Gladieux P."/>
            <person name="Thoren M.H."/>
            <person name="Johannesson H."/>
        </authorList>
    </citation>
    <scope>NUCLEOTIDE SEQUENCE</scope>
    <source>
        <strain evidence="3">CBS 955.72</strain>
    </source>
</reference>
<evidence type="ECO:0000313" key="4">
    <source>
        <dbReference type="Proteomes" id="UP001275084"/>
    </source>
</evidence>
<feature type="transmembrane region" description="Helical" evidence="2">
    <location>
        <begin position="224"/>
        <end position="250"/>
    </location>
</feature>
<name>A0AAJ0HC48_9PEZI</name>
<evidence type="ECO:0000256" key="2">
    <source>
        <dbReference type="SAM" id="Phobius"/>
    </source>
</evidence>
<feature type="transmembrane region" description="Helical" evidence="2">
    <location>
        <begin position="262"/>
        <end position="280"/>
    </location>
</feature>
<dbReference type="Proteomes" id="UP001275084">
    <property type="component" value="Unassembled WGS sequence"/>
</dbReference>
<reference evidence="3" key="1">
    <citation type="journal article" date="2023" name="Mol. Phylogenet. Evol.">
        <title>Genome-scale phylogeny and comparative genomics of the fungal order Sordariales.</title>
        <authorList>
            <person name="Hensen N."/>
            <person name="Bonometti L."/>
            <person name="Westerberg I."/>
            <person name="Brannstrom I.O."/>
            <person name="Guillou S."/>
            <person name="Cros-Aarteil S."/>
            <person name="Calhoun S."/>
            <person name="Haridas S."/>
            <person name="Kuo A."/>
            <person name="Mondo S."/>
            <person name="Pangilinan J."/>
            <person name="Riley R."/>
            <person name="LaButti K."/>
            <person name="Andreopoulos B."/>
            <person name="Lipzen A."/>
            <person name="Chen C."/>
            <person name="Yan M."/>
            <person name="Daum C."/>
            <person name="Ng V."/>
            <person name="Clum A."/>
            <person name="Steindorff A."/>
            <person name="Ohm R.A."/>
            <person name="Martin F."/>
            <person name="Silar P."/>
            <person name="Natvig D.O."/>
            <person name="Lalanne C."/>
            <person name="Gautier V."/>
            <person name="Ament-Velasquez S.L."/>
            <person name="Kruys A."/>
            <person name="Hutchinson M.I."/>
            <person name="Powell A.J."/>
            <person name="Barry K."/>
            <person name="Miller A.N."/>
            <person name="Grigoriev I.V."/>
            <person name="Debuchy R."/>
            <person name="Gladieux P."/>
            <person name="Hiltunen Thoren M."/>
            <person name="Johannesson H."/>
        </authorList>
    </citation>
    <scope>NUCLEOTIDE SEQUENCE</scope>
    <source>
        <strain evidence="3">CBS 955.72</strain>
    </source>
</reference>
<feature type="compositionally biased region" description="Low complexity" evidence="1">
    <location>
        <begin position="371"/>
        <end position="389"/>
    </location>
</feature>
<feature type="compositionally biased region" description="Low complexity" evidence="1">
    <location>
        <begin position="329"/>
        <end position="342"/>
    </location>
</feature>
<protein>
    <submittedName>
        <fullName evidence="3">Uncharacterized protein</fullName>
    </submittedName>
</protein>
<evidence type="ECO:0000256" key="1">
    <source>
        <dbReference type="SAM" id="MobiDB-lite"/>
    </source>
</evidence>
<proteinExistence type="predicted"/>
<comment type="caution">
    <text evidence="3">The sequence shown here is derived from an EMBL/GenBank/DDBJ whole genome shotgun (WGS) entry which is preliminary data.</text>
</comment>
<dbReference type="EMBL" id="JAUIQD010000006">
    <property type="protein sequence ID" value="KAK3346872.1"/>
    <property type="molecule type" value="Genomic_DNA"/>
</dbReference>
<accession>A0AAJ0HC48</accession>
<keyword evidence="2" id="KW-0812">Transmembrane</keyword>
<sequence>MAASLGSARLCKAWAIFLLVTVAHLNFATATLWTVTSYIAVSVQLDVNPTATPTARPVSSSTSIENIYDVTVVYLYVPADKVPDSDLITTTTSYKRGVATYYQQPIIYTAPSSCPTPFTFSTYTNVYVLLHATQLVTPTSTASSIYTPSTGTGDGKYTYITLYLPPSAVPLTRNPATDFVYTYYISNCRNPTATGAAYYGPDSDLDSGSSDLVVCSVLTGCTGWRVWVIVVATILPTLFLSGFLSSWFWLRRLMLGKGALRFGTVCWCLITLWIMCFTRHSPARTAQDQEVLKQRWAAIDAGTRVKLWFKWGFRHAYPVHILGPDPRDAATSATATATMPPGQGQPPPPNGGRPPYYPRQPPYPGSDKTGPQDQVLTPTDQTPTPVQQLYPVYAQPYLGQPRTQAHKAAQSHHRLASSPP</sequence>
<feature type="compositionally biased region" description="Basic residues" evidence="1">
    <location>
        <begin position="409"/>
        <end position="420"/>
    </location>
</feature>
<feature type="compositionally biased region" description="Pro residues" evidence="1">
    <location>
        <begin position="343"/>
        <end position="364"/>
    </location>
</feature>
<feature type="region of interest" description="Disordered" evidence="1">
    <location>
        <begin position="328"/>
        <end position="420"/>
    </location>
</feature>
<organism evidence="3 4">
    <name type="scientific">Lasiosphaeria hispida</name>
    <dbReference type="NCBI Taxonomy" id="260671"/>
    <lineage>
        <taxon>Eukaryota</taxon>
        <taxon>Fungi</taxon>
        <taxon>Dikarya</taxon>
        <taxon>Ascomycota</taxon>
        <taxon>Pezizomycotina</taxon>
        <taxon>Sordariomycetes</taxon>
        <taxon>Sordariomycetidae</taxon>
        <taxon>Sordariales</taxon>
        <taxon>Lasiosphaeriaceae</taxon>
        <taxon>Lasiosphaeria</taxon>
    </lineage>
</organism>
<evidence type="ECO:0000313" key="3">
    <source>
        <dbReference type="EMBL" id="KAK3346872.1"/>
    </source>
</evidence>